<accession>A0A8J3ET00</accession>
<evidence type="ECO:0000313" key="2">
    <source>
        <dbReference type="Proteomes" id="UP000650511"/>
    </source>
</evidence>
<sequence length="135" mass="14714">MGSERPRARRLVVDGADDLAVVGTDVFQHDLWELAATRDGSGEPFQLRVELHPVLPRSLRQARRVAVVGPHGHELGELPVETAEEWHTGLQLLASLVPPYVLACNAEAWHTDGAPGGPLQLTLHLDLEELARLTG</sequence>
<proteinExistence type="predicted"/>
<reference evidence="1" key="1">
    <citation type="journal article" date="2014" name="Int. J. Syst. Evol. Microbiol.">
        <title>Complete genome sequence of Corynebacterium casei LMG S-19264T (=DSM 44701T), isolated from a smear-ripened cheese.</title>
        <authorList>
            <consortium name="US DOE Joint Genome Institute (JGI-PGF)"/>
            <person name="Walter F."/>
            <person name="Albersmeier A."/>
            <person name="Kalinowski J."/>
            <person name="Ruckert C."/>
        </authorList>
    </citation>
    <scope>NUCLEOTIDE SEQUENCE</scope>
    <source>
        <strain evidence="1">CGMCC 1.14988</strain>
    </source>
</reference>
<organism evidence="1 2">
    <name type="scientific">Egicoccus halophilus</name>
    <dbReference type="NCBI Taxonomy" id="1670830"/>
    <lineage>
        <taxon>Bacteria</taxon>
        <taxon>Bacillati</taxon>
        <taxon>Actinomycetota</taxon>
        <taxon>Nitriliruptoria</taxon>
        <taxon>Egicoccales</taxon>
        <taxon>Egicoccaceae</taxon>
        <taxon>Egicoccus</taxon>
    </lineage>
</organism>
<dbReference type="EMBL" id="BMHA01000003">
    <property type="protein sequence ID" value="GGI04575.1"/>
    <property type="molecule type" value="Genomic_DNA"/>
</dbReference>
<dbReference type="RefSeq" id="WP_130649692.1">
    <property type="nucleotide sequence ID" value="NZ_BMHA01000003.1"/>
</dbReference>
<reference evidence="1" key="2">
    <citation type="submission" date="2020-09" db="EMBL/GenBank/DDBJ databases">
        <authorList>
            <person name="Sun Q."/>
            <person name="Zhou Y."/>
        </authorList>
    </citation>
    <scope>NUCLEOTIDE SEQUENCE</scope>
    <source>
        <strain evidence="1">CGMCC 1.14988</strain>
    </source>
</reference>
<comment type="caution">
    <text evidence="1">The sequence shown here is derived from an EMBL/GenBank/DDBJ whole genome shotgun (WGS) entry which is preliminary data.</text>
</comment>
<evidence type="ECO:0000313" key="1">
    <source>
        <dbReference type="EMBL" id="GGI04575.1"/>
    </source>
</evidence>
<keyword evidence="2" id="KW-1185">Reference proteome</keyword>
<gene>
    <name evidence="1" type="ORF">GCM10011354_09780</name>
</gene>
<name>A0A8J3ET00_9ACTN</name>
<protein>
    <submittedName>
        <fullName evidence="1">Uncharacterized protein</fullName>
    </submittedName>
</protein>
<dbReference type="Proteomes" id="UP000650511">
    <property type="component" value="Unassembled WGS sequence"/>
</dbReference>
<dbReference type="AlphaFoldDB" id="A0A8J3ET00"/>